<dbReference type="PRINTS" id="PR00502">
    <property type="entry name" value="NUDIXFAMILY"/>
</dbReference>
<feature type="domain" description="Nudix hydrolase" evidence="4">
    <location>
        <begin position="25"/>
        <end position="170"/>
    </location>
</feature>
<dbReference type="Gene3D" id="3.90.79.10">
    <property type="entry name" value="Nucleoside Triphosphate Pyrophosphohydrolase"/>
    <property type="match status" value="1"/>
</dbReference>
<evidence type="ECO:0000313" key="6">
    <source>
        <dbReference type="Proteomes" id="UP000266016"/>
    </source>
</evidence>
<dbReference type="SUPFAM" id="SSF55811">
    <property type="entry name" value="Nudix"/>
    <property type="match status" value="1"/>
</dbReference>
<evidence type="ECO:0000256" key="3">
    <source>
        <dbReference type="RuleBase" id="RU003476"/>
    </source>
</evidence>
<dbReference type="InterPro" id="IPR036388">
    <property type="entry name" value="WH-like_DNA-bd_sf"/>
</dbReference>
<evidence type="ECO:0000313" key="5">
    <source>
        <dbReference type="EMBL" id="RID88225.1"/>
    </source>
</evidence>
<organism evidence="5 6">
    <name type="scientific">Peribacillus asahii</name>
    <dbReference type="NCBI Taxonomy" id="228899"/>
    <lineage>
        <taxon>Bacteria</taxon>
        <taxon>Bacillati</taxon>
        <taxon>Bacillota</taxon>
        <taxon>Bacilli</taxon>
        <taxon>Bacillales</taxon>
        <taxon>Bacillaceae</taxon>
        <taxon>Peribacillus</taxon>
    </lineage>
</organism>
<dbReference type="PROSITE" id="PS51462">
    <property type="entry name" value="NUDIX"/>
    <property type="match status" value="1"/>
</dbReference>
<dbReference type="CDD" id="cd18873">
    <property type="entry name" value="NUDIX_NadM_like"/>
    <property type="match status" value="1"/>
</dbReference>
<dbReference type="EMBL" id="QWVS01000008">
    <property type="protein sequence ID" value="RID88225.1"/>
    <property type="molecule type" value="Genomic_DNA"/>
</dbReference>
<keyword evidence="6" id="KW-1185">Reference proteome</keyword>
<dbReference type="InterPro" id="IPR020084">
    <property type="entry name" value="NUDIX_hydrolase_CS"/>
</dbReference>
<dbReference type="Proteomes" id="UP000266016">
    <property type="component" value="Unassembled WGS sequence"/>
</dbReference>
<dbReference type="InterPro" id="IPR020476">
    <property type="entry name" value="Nudix_hydrolase"/>
</dbReference>
<sequence length="265" mass="30422">MSEEFVRPEEALKEYKVSQYKTPDGYTSDNVIFTIVQDEEAVYGRTLKVMLIKRSLKNSEGQPNIEGGKWALPGGFIDSKETAYEAAQRELEEETGVTNIHVKHFGVYDKEGRDPRGWIITNSHYAVVPEYLLSMRKAGDDAAEVELFTIEEVFALPLAFDHQKIIKDALTIIQLDMVQTTLAREFLPEEFTLSELRSVILSVAEDIVDEVVKSEPFFWRKAPKLPFIELVCDKEGNPKTTQRNSKFKTKLYRFNDQKPVKSIYK</sequence>
<comment type="caution">
    <text evidence="5">The sequence shown here is derived from an EMBL/GenBank/DDBJ whole genome shotgun (WGS) entry which is preliminary data.</text>
</comment>
<dbReference type="RefSeq" id="WP_119115972.1">
    <property type="nucleotide sequence ID" value="NZ_QWVS01000008.1"/>
</dbReference>
<dbReference type="PANTHER" id="PTHR43736">
    <property type="entry name" value="ADP-RIBOSE PYROPHOSPHATASE"/>
    <property type="match status" value="1"/>
</dbReference>
<dbReference type="InterPro" id="IPR015797">
    <property type="entry name" value="NUDIX_hydrolase-like_dom_sf"/>
</dbReference>
<dbReference type="AlphaFoldDB" id="A0A398BDI7"/>
<evidence type="ECO:0000259" key="4">
    <source>
        <dbReference type="PROSITE" id="PS51462"/>
    </source>
</evidence>
<protein>
    <submittedName>
        <fullName evidence="5">NUDIX hydrolase</fullName>
    </submittedName>
</protein>
<dbReference type="InterPro" id="IPR000086">
    <property type="entry name" value="NUDIX_hydrolase_dom"/>
</dbReference>
<reference evidence="5 6" key="1">
    <citation type="submission" date="2018-08" db="EMBL/GenBank/DDBJ databases">
        <title>Bacillus jemisoniae sp. nov., Bacillus chryseoplanitiae sp. nov., Bacillus resnikiae sp. nov., and Bacillus frankliniae sp. nov., isolated from Viking spacecraft and associated surfaces.</title>
        <authorList>
            <person name="Seuylemezian A."/>
            <person name="Vaishampayan P."/>
        </authorList>
    </citation>
    <scope>NUCLEOTIDE SEQUENCE [LARGE SCALE GENOMIC DNA]</scope>
    <source>
        <strain evidence="5 6">MA001</strain>
    </source>
</reference>
<keyword evidence="2 3" id="KW-0378">Hydrolase</keyword>
<name>A0A398BDI7_9BACI</name>
<dbReference type="PANTHER" id="PTHR43736:SF1">
    <property type="entry name" value="DIHYDRONEOPTERIN TRIPHOSPHATE DIPHOSPHATASE"/>
    <property type="match status" value="1"/>
</dbReference>
<dbReference type="PROSITE" id="PS00893">
    <property type="entry name" value="NUDIX_BOX"/>
    <property type="match status" value="1"/>
</dbReference>
<accession>A0A398BDI7</accession>
<comment type="similarity">
    <text evidence="1 3">Belongs to the Nudix hydrolase family.</text>
</comment>
<evidence type="ECO:0000256" key="2">
    <source>
        <dbReference type="ARBA" id="ARBA00022801"/>
    </source>
</evidence>
<dbReference type="GO" id="GO:0016787">
    <property type="term" value="F:hydrolase activity"/>
    <property type="evidence" value="ECO:0007669"/>
    <property type="project" value="UniProtKB-KW"/>
</dbReference>
<dbReference type="Gene3D" id="1.10.10.10">
    <property type="entry name" value="Winged helix-like DNA-binding domain superfamily/Winged helix DNA-binding domain"/>
    <property type="match status" value="1"/>
</dbReference>
<dbReference type="Pfam" id="PF00293">
    <property type="entry name" value="NUDIX"/>
    <property type="match status" value="1"/>
</dbReference>
<gene>
    <name evidence="5" type="ORF">D1953_04510</name>
</gene>
<evidence type="ECO:0000256" key="1">
    <source>
        <dbReference type="ARBA" id="ARBA00005582"/>
    </source>
</evidence>
<proteinExistence type="inferred from homology"/>